<protein>
    <recommendedName>
        <fullName evidence="3">Zeta toxin domain-containing protein</fullName>
    </recommendedName>
</protein>
<dbReference type="Proteomes" id="UP000289132">
    <property type="component" value="Unassembled WGS sequence"/>
</dbReference>
<keyword evidence="5" id="KW-1185">Reference proteome</keyword>
<gene>
    <name evidence="4" type="ORF">CRU87_08895</name>
</gene>
<dbReference type="Pfam" id="PF06414">
    <property type="entry name" value="Zeta_toxin"/>
    <property type="match status" value="1"/>
</dbReference>
<dbReference type="EMBL" id="PDKD01000019">
    <property type="protein sequence ID" value="RXJ89611.1"/>
    <property type="molecule type" value="Genomic_DNA"/>
</dbReference>
<accession>A0ABY0EUH9</accession>
<feature type="domain" description="Zeta toxin" evidence="3">
    <location>
        <begin position="40"/>
        <end position="212"/>
    </location>
</feature>
<organism evidence="4 5">
    <name type="scientific">Aliarcobacter trophiarum LMG 25534</name>
    <dbReference type="NCBI Taxonomy" id="1032241"/>
    <lineage>
        <taxon>Bacteria</taxon>
        <taxon>Pseudomonadati</taxon>
        <taxon>Campylobacterota</taxon>
        <taxon>Epsilonproteobacteria</taxon>
        <taxon>Campylobacterales</taxon>
        <taxon>Arcobacteraceae</taxon>
        <taxon>Aliarcobacter</taxon>
    </lineage>
</organism>
<dbReference type="InterPro" id="IPR010488">
    <property type="entry name" value="Zeta_toxin_domain"/>
</dbReference>
<dbReference type="InterPro" id="IPR027417">
    <property type="entry name" value="P-loop_NTPase"/>
</dbReference>
<evidence type="ECO:0000313" key="5">
    <source>
        <dbReference type="Proteomes" id="UP000289132"/>
    </source>
</evidence>
<dbReference type="Gene3D" id="3.40.50.300">
    <property type="entry name" value="P-loop containing nucleotide triphosphate hydrolases"/>
    <property type="match status" value="1"/>
</dbReference>
<evidence type="ECO:0000313" key="4">
    <source>
        <dbReference type="EMBL" id="RXJ89611.1"/>
    </source>
</evidence>
<keyword evidence="2" id="KW-0067">ATP-binding</keyword>
<keyword evidence="1" id="KW-0547">Nucleotide-binding</keyword>
<comment type="caution">
    <text evidence="4">The sequence shown here is derived from an EMBL/GenBank/DDBJ whole genome shotgun (WGS) entry which is preliminary data.</text>
</comment>
<proteinExistence type="predicted"/>
<sequence length="227" mass="26717">MFFTFRREDFNLNKFEKIAIDYLNKNKNAFLQEYTTNINPIDEKIAIFTAGMSGVGKTELSIFFKETNPNFLHIDTDNIRDFFKPVGYDGQNSDLFQKASSRGFNELFNYSLKQGFSIILDSNLSNVDLAIQNIERLLKRDYNVDIYYIYNDPKVCFEYATRREVVTHRKVPKDVFIRSNINSYNTVLELKSIFKESINLHFIDKENDSFYKNVDDAFIINKIGEKF</sequence>
<evidence type="ECO:0000256" key="2">
    <source>
        <dbReference type="ARBA" id="ARBA00022840"/>
    </source>
</evidence>
<name>A0ABY0EUH9_9BACT</name>
<evidence type="ECO:0000259" key="3">
    <source>
        <dbReference type="Pfam" id="PF06414"/>
    </source>
</evidence>
<reference evidence="4 5" key="1">
    <citation type="submission" date="2017-10" db="EMBL/GenBank/DDBJ databases">
        <title>Genomics of the genus Arcobacter.</title>
        <authorList>
            <person name="Perez-Cataluna A."/>
            <person name="Figueras M.J."/>
        </authorList>
    </citation>
    <scope>NUCLEOTIDE SEQUENCE [LARGE SCALE GENOMIC DNA]</scope>
    <source>
        <strain evidence="4 5">LMG 25534</strain>
    </source>
</reference>
<evidence type="ECO:0000256" key="1">
    <source>
        <dbReference type="ARBA" id="ARBA00022741"/>
    </source>
</evidence>
<dbReference type="SUPFAM" id="SSF52540">
    <property type="entry name" value="P-loop containing nucleoside triphosphate hydrolases"/>
    <property type="match status" value="1"/>
</dbReference>